<proteinExistence type="predicted"/>
<protein>
    <submittedName>
        <fullName evidence="2">Enoyl-CoA hydratase</fullName>
        <ecNumber evidence="2">4.2.1.17</ecNumber>
    </submittedName>
</protein>
<feature type="compositionally biased region" description="Basic residues" evidence="1">
    <location>
        <begin position="183"/>
        <end position="197"/>
    </location>
</feature>
<name>A0A6J4MBG1_9BACT</name>
<sequence>VRHGAGGARRGRRAPHAQPPRQAQRPQRRARRGPQGRAARGGCGRRRARGRHQRGGEGLLLRRRPVGAEKDRGRLRHGEPGGRGRAGGALPPAAPHAEARGGVRARKGAGGRVRARHRVRPGARRGGSAVRVSRDAHRLRAGHGDGHHPAQRFREAGLRAAGARPAVLRRGGGADGAHQPGVPRRRVRRRDGRRPRRPGGAQPLGRAARQAAALQLGRAGFRSRRARRRRRQRGGEDDGRHAGGGGALPGAEL</sequence>
<feature type="compositionally biased region" description="Basic residues" evidence="1">
    <location>
        <begin position="1"/>
        <end position="15"/>
    </location>
</feature>
<feature type="compositionally biased region" description="Gly residues" evidence="1">
    <location>
        <begin position="242"/>
        <end position="253"/>
    </location>
</feature>
<organism evidence="2">
    <name type="scientific">uncultured Gemmatimonadota bacterium</name>
    <dbReference type="NCBI Taxonomy" id="203437"/>
    <lineage>
        <taxon>Bacteria</taxon>
        <taxon>Pseudomonadati</taxon>
        <taxon>Gemmatimonadota</taxon>
        <taxon>environmental samples</taxon>
    </lineage>
</organism>
<accession>A0A6J4MBG1</accession>
<feature type="compositionally biased region" description="Basic residues" evidence="1">
    <location>
        <begin position="43"/>
        <end position="53"/>
    </location>
</feature>
<dbReference type="EMBL" id="CADCTW010000187">
    <property type="protein sequence ID" value="CAA9355578.1"/>
    <property type="molecule type" value="Genomic_DNA"/>
</dbReference>
<feature type="compositionally biased region" description="Basic and acidic residues" evidence="1">
    <location>
        <begin position="66"/>
        <end position="82"/>
    </location>
</feature>
<evidence type="ECO:0000256" key="1">
    <source>
        <dbReference type="SAM" id="MobiDB-lite"/>
    </source>
</evidence>
<feature type="compositionally biased region" description="Basic and acidic residues" evidence="1">
    <location>
        <begin position="132"/>
        <end position="157"/>
    </location>
</feature>
<reference evidence="2" key="1">
    <citation type="submission" date="2020-02" db="EMBL/GenBank/DDBJ databases">
        <authorList>
            <person name="Meier V. D."/>
        </authorList>
    </citation>
    <scope>NUCLEOTIDE SEQUENCE</scope>
    <source>
        <strain evidence="2">AVDCRST_MAG68</strain>
    </source>
</reference>
<feature type="non-terminal residue" evidence="2">
    <location>
        <position position="1"/>
    </location>
</feature>
<feature type="compositionally biased region" description="Basic residues" evidence="1">
    <location>
        <begin position="103"/>
        <end position="123"/>
    </location>
</feature>
<evidence type="ECO:0000313" key="2">
    <source>
        <dbReference type="EMBL" id="CAA9355578.1"/>
    </source>
</evidence>
<feature type="non-terminal residue" evidence="2">
    <location>
        <position position="253"/>
    </location>
</feature>
<feature type="region of interest" description="Disordered" evidence="1">
    <location>
        <begin position="1"/>
        <end position="253"/>
    </location>
</feature>
<keyword evidence="2" id="KW-0456">Lyase</keyword>
<dbReference type="GO" id="GO:0004300">
    <property type="term" value="F:enoyl-CoA hydratase activity"/>
    <property type="evidence" value="ECO:0007669"/>
    <property type="project" value="UniProtKB-EC"/>
</dbReference>
<dbReference type="EC" id="4.2.1.17" evidence="2"/>
<feature type="compositionally biased region" description="Low complexity" evidence="1">
    <location>
        <begin position="198"/>
        <end position="220"/>
    </location>
</feature>
<dbReference type="AlphaFoldDB" id="A0A6J4MBG1"/>
<feature type="compositionally biased region" description="Basic residues" evidence="1">
    <location>
        <begin position="221"/>
        <end position="232"/>
    </location>
</feature>
<gene>
    <name evidence="2" type="ORF">AVDCRST_MAG68-4400</name>
</gene>